<feature type="domain" description="ENPP1-3/EXOG-like endonuclease/phosphodiesterase" evidence="2">
    <location>
        <begin position="3"/>
        <end position="117"/>
    </location>
</feature>
<accession>A0A398DPJ6</accession>
<dbReference type="GO" id="GO:0004519">
    <property type="term" value="F:endonuclease activity"/>
    <property type="evidence" value="ECO:0007669"/>
    <property type="project" value="TreeGrafter"/>
</dbReference>
<dbReference type="PANTHER" id="PTHR13966:SF5">
    <property type="entry name" value="ENDONUCLEASE G, MITOCHONDRIAL"/>
    <property type="match status" value="1"/>
</dbReference>
<dbReference type="GO" id="GO:0003676">
    <property type="term" value="F:nucleic acid binding"/>
    <property type="evidence" value="ECO:0007669"/>
    <property type="project" value="InterPro"/>
</dbReference>
<dbReference type="InterPro" id="IPR040255">
    <property type="entry name" value="Non-specific_endonuclease"/>
</dbReference>
<dbReference type="SUPFAM" id="SSF54060">
    <property type="entry name" value="His-Me finger endonucleases"/>
    <property type="match status" value="1"/>
</dbReference>
<protein>
    <recommendedName>
        <fullName evidence="2">ENPP1-3/EXOG-like endonuclease/phosphodiesterase domain-containing protein</fullName>
    </recommendedName>
</protein>
<proteinExistence type="predicted"/>
<dbReference type="InterPro" id="IPR044929">
    <property type="entry name" value="DNA/RNA_non-sp_Endonuclease_sf"/>
</dbReference>
<dbReference type="Gene3D" id="3.40.570.10">
    <property type="entry name" value="Extracellular Endonuclease, subunit A"/>
    <property type="match status" value="1"/>
</dbReference>
<organism evidence="3 4">
    <name type="scientific">Candidatus Cryosericum septentrionale</name>
    <dbReference type="NCBI Taxonomy" id="2290913"/>
    <lineage>
        <taxon>Bacteria</taxon>
        <taxon>Pseudomonadati</taxon>
        <taxon>Caldisericota/Cryosericota group</taxon>
        <taxon>Candidatus Cryosericota</taxon>
        <taxon>Candidatus Cryosericia</taxon>
        <taxon>Candidatus Cryosericales</taxon>
        <taxon>Candidatus Cryosericaceae</taxon>
        <taxon>Candidatus Cryosericum</taxon>
    </lineage>
</organism>
<dbReference type="Proteomes" id="UP000266113">
    <property type="component" value="Unassembled WGS sequence"/>
</dbReference>
<evidence type="ECO:0000313" key="4">
    <source>
        <dbReference type="Proteomes" id="UP000266113"/>
    </source>
</evidence>
<dbReference type="InterPro" id="IPR001604">
    <property type="entry name" value="Endo_G_ENPP1-like_dom"/>
</dbReference>
<dbReference type="InterPro" id="IPR020821">
    <property type="entry name" value="ENPP1-3/EXOG-like_nuc-like"/>
</dbReference>
<evidence type="ECO:0000313" key="3">
    <source>
        <dbReference type="EMBL" id="RIE17135.1"/>
    </source>
</evidence>
<dbReference type="InterPro" id="IPR044925">
    <property type="entry name" value="His-Me_finger_sf"/>
</dbReference>
<dbReference type="OrthoDB" id="9811262at2"/>
<dbReference type="EMBL" id="QXIY01000012">
    <property type="protein sequence ID" value="RIE17135.1"/>
    <property type="molecule type" value="Genomic_DNA"/>
</dbReference>
<comment type="caution">
    <text evidence="3">The sequence shown here is derived from an EMBL/GenBank/DDBJ whole genome shotgun (WGS) entry which is preliminary data.</text>
</comment>
<dbReference type="PANTHER" id="PTHR13966">
    <property type="entry name" value="ENDONUCLEASE RELATED"/>
    <property type="match status" value="1"/>
</dbReference>
<name>A0A398DPJ6_9BACT</name>
<sequence length="119" mass="13171">MNSGYYTLSYNRDRGEPNWVSWYLGGSSLGSTDRLNDFGADSTLPTGWYQVKANGYSGSGFDRGHNCPSADRTSSVAANSSTFLMTNMIPQAPPRELAVADSFDDYKCDDYIDINYTDF</sequence>
<dbReference type="GO" id="GO:0046872">
    <property type="term" value="F:metal ion binding"/>
    <property type="evidence" value="ECO:0007669"/>
    <property type="project" value="InterPro"/>
</dbReference>
<feature type="active site" description="Proton acceptor" evidence="1">
    <location>
        <position position="65"/>
    </location>
</feature>
<dbReference type="AlphaFoldDB" id="A0A398DPJ6"/>
<evidence type="ECO:0000256" key="1">
    <source>
        <dbReference type="PIRSR" id="PIRSR640255-1"/>
    </source>
</evidence>
<dbReference type="GO" id="GO:0016787">
    <property type="term" value="F:hydrolase activity"/>
    <property type="evidence" value="ECO:0007669"/>
    <property type="project" value="InterPro"/>
</dbReference>
<dbReference type="Pfam" id="PF01223">
    <property type="entry name" value="Endonuclease_NS"/>
    <property type="match status" value="1"/>
</dbReference>
<dbReference type="SMART" id="SM00477">
    <property type="entry name" value="NUC"/>
    <property type="match status" value="1"/>
</dbReference>
<reference evidence="3 4" key="1">
    <citation type="submission" date="2018-09" db="EMBL/GenBank/DDBJ databases">
        <title>Discovery and Ecogenomic Context for Candidatus Cryosericales, a Global Caldiserica Order Active in Thawing Permafrost.</title>
        <authorList>
            <person name="Martinez M.A."/>
            <person name="Woodcroft B.J."/>
            <person name="Ignacio Espinoza J.C."/>
            <person name="Zayed A."/>
            <person name="Singleton C.M."/>
            <person name="Boyd J."/>
            <person name="Li Y.-F."/>
            <person name="Purvine S."/>
            <person name="Maughan H."/>
            <person name="Hodgkins S.B."/>
            <person name="Anderson D."/>
            <person name="Sederholm M."/>
            <person name="Temperton B."/>
            <person name="Saleska S.R."/>
            <person name="Tyson G.W."/>
            <person name="Rich V.I."/>
        </authorList>
    </citation>
    <scope>NUCLEOTIDE SEQUENCE [LARGE SCALE GENOMIC DNA]</scope>
    <source>
        <strain evidence="3 4">SMC1</strain>
    </source>
</reference>
<gene>
    <name evidence="3" type="ORF">SMC1_03105</name>
</gene>
<keyword evidence="4" id="KW-1185">Reference proteome</keyword>
<evidence type="ECO:0000259" key="2">
    <source>
        <dbReference type="SMART" id="SM00477"/>
    </source>
</evidence>